<dbReference type="Proteomes" id="UP000187406">
    <property type="component" value="Unassembled WGS sequence"/>
</dbReference>
<keyword evidence="2" id="KW-1185">Reference proteome</keyword>
<dbReference type="SUPFAM" id="SSF50630">
    <property type="entry name" value="Acid proteases"/>
    <property type="match status" value="1"/>
</dbReference>
<dbReference type="Pfam" id="PF13650">
    <property type="entry name" value="Asp_protease_2"/>
    <property type="match status" value="1"/>
</dbReference>
<dbReference type="EMBL" id="BDDD01000705">
    <property type="protein sequence ID" value="GAV69255.1"/>
    <property type="molecule type" value="Genomic_DNA"/>
</dbReference>
<dbReference type="InterPro" id="IPR021109">
    <property type="entry name" value="Peptidase_aspartic_dom_sf"/>
</dbReference>
<evidence type="ECO:0000313" key="2">
    <source>
        <dbReference type="Proteomes" id="UP000187406"/>
    </source>
</evidence>
<evidence type="ECO:0000313" key="1">
    <source>
        <dbReference type="EMBL" id="GAV69255.1"/>
    </source>
</evidence>
<reference evidence="2" key="1">
    <citation type="submission" date="2016-04" db="EMBL/GenBank/DDBJ databases">
        <title>Cephalotus genome sequencing.</title>
        <authorList>
            <person name="Fukushima K."/>
            <person name="Hasebe M."/>
            <person name="Fang X."/>
        </authorList>
    </citation>
    <scope>NUCLEOTIDE SEQUENCE [LARGE SCALE GENOMIC DNA]</scope>
    <source>
        <strain evidence="2">cv. St1</strain>
    </source>
</reference>
<organism evidence="1 2">
    <name type="scientific">Cephalotus follicularis</name>
    <name type="common">Albany pitcher plant</name>
    <dbReference type="NCBI Taxonomy" id="3775"/>
    <lineage>
        <taxon>Eukaryota</taxon>
        <taxon>Viridiplantae</taxon>
        <taxon>Streptophyta</taxon>
        <taxon>Embryophyta</taxon>
        <taxon>Tracheophyta</taxon>
        <taxon>Spermatophyta</taxon>
        <taxon>Magnoliopsida</taxon>
        <taxon>eudicotyledons</taxon>
        <taxon>Gunneridae</taxon>
        <taxon>Pentapetalae</taxon>
        <taxon>rosids</taxon>
        <taxon>fabids</taxon>
        <taxon>Oxalidales</taxon>
        <taxon>Cephalotaceae</taxon>
        <taxon>Cephalotus</taxon>
    </lineage>
</organism>
<dbReference type="AlphaFoldDB" id="A0A1Q3BMQ7"/>
<dbReference type="OrthoDB" id="1934862at2759"/>
<accession>A0A1Q3BMQ7</accession>
<proteinExistence type="predicted"/>
<comment type="caution">
    <text evidence="1">The sequence shown here is derived from an EMBL/GenBank/DDBJ whole genome shotgun (WGS) entry which is preliminary data.</text>
</comment>
<sequence>MDERRLKNLCFWCDEKFVPRHKCKNRQVYMMEVKEVMDEEGKDGLDGCENEGTNQQRELSLHALIGAMGQQTMQVVGMLGRRPIQALIDSGSTHNFLSTRLAHKLGFTGGGYAYSECKSS</sequence>
<dbReference type="Gene3D" id="2.40.70.10">
    <property type="entry name" value="Acid Proteases"/>
    <property type="match status" value="1"/>
</dbReference>
<protein>
    <submittedName>
        <fullName evidence="1">Gag-asp_proteas domain-containing protein</fullName>
    </submittedName>
</protein>
<name>A0A1Q3BMQ7_CEPFO</name>
<dbReference type="InParanoid" id="A0A1Q3BMQ7"/>
<dbReference type="CDD" id="cd00303">
    <property type="entry name" value="retropepsin_like"/>
    <property type="match status" value="1"/>
</dbReference>
<gene>
    <name evidence="1" type="ORF">CFOL_v3_12756</name>
</gene>